<sequence>MEKKEFKTDMHKMVRMSTEKCQSLYFYKFLCQKIGTEEDVKIRRLASTIMGLGSNDFCIVSGSKGEGLYFESSDLDLMSIDSSFRVYESEKEVVLDGLTFPLIMNTEETQPCFTQLYLPCLYYHVLPRAFRNMIQRNHLDFMFSSEQYKLHTLSDMSNYFATQFLKIHGPCLSDVFDYSDIAYCLRCDKWIIQAQPWGINCFASSETLQDYQKQSFKIQEPISSGKFGISLLDDLFSSLPSFENMCLLYHFLHHSRTGLSRGLLALYFSKACMFVRDASNCCYSSENKQQYFKYKYDLSHLLIGVHSDAVSGWMRLASFFYVRKNYFASLSVINYTLQKYTGENRHTKFCIFGNQYKYFQKNELYLMKKEKFYTVYKTLKISPITFSPRTSIIPQELQLKLKCYVYNPLQFGHFLSFLCHYHLHDITSCTHYLQQMRSGIRHTHANVELVMFSAISHQLLGETNVAKEMFQRVAEVDEFKHSGALTRLKLLSDI</sequence>
<reference evidence="1 2" key="1">
    <citation type="submission" date="2020-06" db="EMBL/GenBank/DDBJ databases">
        <authorList>
            <person name="Li R."/>
            <person name="Bekaert M."/>
        </authorList>
    </citation>
    <scope>NUCLEOTIDE SEQUENCE [LARGE SCALE GENOMIC DNA]</scope>
    <source>
        <strain evidence="2">wild</strain>
    </source>
</reference>
<dbReference type="Proteomes" id="UP000507470">
    <property type="component" value="Unassembled WGS sequence"/>
</dbReference>
<dbReference type="EMBL" id="CACVKT020006409">
    <property type="protein sequence ID" value="CAC5401422.1"/>
    <property type="molecule type" value="Genomic_DNA"/>
</dbReference>
<accession>A0A6J8D2E8</accession>
<evidence type="ECO:0000313" key="2">
    <source>
        <dbReference type="Proteomes" id="UP000507470"/>
    </source>
</evidence>
<proteinExistence type="predicted"/>
<protein>
    <recommendedName>
        <fullName evidence="3">Cyclic GMP-AMP synthase</fullName>
    </recommendedName>
</protein>
<organism evidence="1 2">
    <name type="scientific">Mytilus coruscus</name>
    <name type="common">Sea mussel</name>
    <dbReference type="NCBI Taxonomy" id="42192"/>
    <lineage>
        <taxon>Eukaryota</taxon>
        <taxon>Metazoa</taxon>
        <taxon>Spiralia</taxon>
        <taxon>Lophotrochozoa</taxon>
        <taxon>Mollusca</taxon>
        <taxon>Bivalvia</taxon>
        <taxon>Autobranchia</taxon>
        <taxon>Pteriomorphia</taxon>
        <taxon>Mytilida</taxon>
        <taxon>Mytiloidea</taxon>
        <taxon>Mytilidae</taxon>
        <taxon>Mytilinae</taxon>
        <taxon>Mytilus</taxon>
    </lineage>
</organism>
<evidence type="ECO:0008006" key="3">
    <source>
        <dbReference type="Google" id="ProtNLM"/>
    </source>
</evidence>
<keyword evidence="2" id="KW-1185">Reference proteome</keyword>
<name>A0A6J8D2E8_MYTCO</name>
<gene>
    <name evidence="1" type="ORF">MCOR_35505</name>
</gene>
<dbReference type="AlphaFoldDB" id="A0A6J8D2E8"/>
<evidence type="ECO:0000313" key="1">
    <source>
        <dbReference type="EMBL" id="CAC5401422.1"/>
    </source>
</evidence>
<dbReference type="OrthoDB" id="5988859at2759"/>